<sequence>MRYRIVFYQRISAVLIGCCALLPVRADEVARELLQHCLPAPVAISLQAGIDVEVTYKNKAPEAYHYLRLEDPQRIYIDPDGGQGPALLLDKPNAQAWRYATDTGRFSAAGESNTPLWLLSETFMQPRRLDAFEVAISSHNSFGGMDYYTLNATRADAPYPKRSLSFKRAADGRCHLMRAAYFNNDNKLDKKLFFQWRVIEGHTLLKALHLEDVSTLTAVRYHIDAVDVVDAIAPGRFPTPPGLETPGME</sequence>
<dbReference type="Proteomes" id="UP000055136">
    <property type="component" value="Chromosome"/>
</dbReference>
<evidence type="ECO:0000313" key="2">
    <source>
        <dbReference type="EMBL" id="ALP51819.1"/>
    </source>
</evidence>
<feature type="chain" id="PRO_5006604821" description="Outer membrane lipoprotein-sorting protein" evidence="1">
    <location>
        <begin position="27"/>
        <end position="249"/>
    </location>
</feature>
<proteinExistence type="predicted"/>
<dbReference type="EMBL" id="CP013099">
    <property type="protein sequence ID" value="ALP51819.1"/>
    <property type="molecule type" value="Genomic_DNA"/>
</dbReference>
<organism evidence="2 3">
    <name type="scientific">Candidatus Tenderia electrophaga</name>
    <dbReference type="NCBI Taxonomy" id="1748243"/>
    <lineage>
        <taxon>Bacteria</taxon>
        <taxon>Pseudomonadati</taxon>
        <taxon>Pseudomonadota</taxon>
        <taxon>Gammaproteobacteria</taxon>
        <taxon>Candidatus Tenderiales</taxon>
        <taxon>Candidatus Tenderiaceae</taxon>
        <taxon>Candidatus Tenderia</taxon>
    </lineage>
</organism>
<name>A0A0S2T9H5_9GAMM</name>
<accession>A0A0S2T9H5</accession>
<gene>
    <name evidence="2" type="ORF">Tel_00955</name>
</gene>
<protein>
    <recommendedName>
        <fullName evidence="4">Outer membrane lipoprotein-sorting protein</fullName>
    </recommendedName>
</protein>
<dbReference type="AlphaFoldDB" id="A0A0S2T9H5"/>
<keyword evidence="3" id="KW-1185">Reference proteome</keyword>
<reference evidence="2" key="1">
    <citation type="submission" date="2015-10" db="EMBL/GenBank/DDBJ databases">
        <title>Description of Candidatus Tenderia electrophaga gen. nov, sp. nov., an Uncultivated Electroautotroph from a Biocathode Enrichment.</title>
        <authorList>
            <person name="Eddie B.J."/>
            <person name="Malanoski A.P."/>
            <person name="Wang Z."/>
            <person name="Hall R.J."/>
            <person name="Oh S.D."/>
            <person name="Heiner C."/>
            <person name="Lin B."/>
            <person name="Strycharz-Glaven S.M."/>
        </authorList>
    </citation>
    <scope>NUCLEOTIDE SEQUENCE [LARGE SCALE GENOMIC DNA]</scope>
    <source>
        <strain evidence="2">NRL1</strain>
    </source>
</reference>
<evidence type="ECO:0000313" key="3">
    <source>
        <dbReference type="Proteomes" id="UP000055136"/>
    </source>
</evidence>
<keyword evidence="1" id="KW-0732">Signal</keyword>
<evidence type="ECO:0008006" key="4">
    <source>
        <dbReference type="Google" id="ProtNLM"/>
    </source>
</evidence>
<feature type="signal peptide" evidence="1">
    <location>
        <begin position="1"/>
        <end position="26"/>
    </location>
</feature>
<dbReference type="KEGG" id="tee:Tel_00955"/>
<evidence type="ECO:0000256" key="1">
    <source>
        <dbReference type="SAM" id="SignalP"/>
    </source>
</evidence>